<comment type="caution">
    <text evidence="1">The sequence shown here is derived from an EMBL/GenBank/DDBJ whole genome shotgun (WGS) entry which is preliminary data.</text>
</comment>
<accession>A0A813JCS7</accession>
<gene>
    <name evidence="1" type="ORF">PGLA2088_LOCUS18746</name>
</gene>
<feature type="non-terminal residue" evidence="1">
    <location>
        <position position="60"/>
    </location>
</feature>
<organism evidence="1 2">
    <name type="scientific">Polarella glacialis</name>
    <name type="common">Dinoflagellate</name>
    <dbReference type="NCBI Taxonomy" id="89957"/>
    <lineage>
        <taxon>Eukaryota</taxon>
        <taxon>Sar</taxon>
        <taxon>Alveolata</taxon>
        <taxon>Dinophyceae</taxon>
        <taxon>Suessiales</taxon>
        <taxon>Suessiaceae</taxon>
        <taxon>Polarella</taxon>
    </lineage>
</organism>
<name>A0A813JCS7_POLGL</name>
<proteinExistence type="predicted"/>
<evidence type="ECO:0000313" key="1">
    <source>
        <dbReference type="EMBL" id="CAE8673950.1"/>
    </source>
</evidence>
<feature type="non-terminal residue" evidence="1">
    <location>
        <position position="1"/>
    </location>
</feature>
<dbReference type="EMBL" id="CAJNNW010024731">
    <property type="protein sequence ID" value="CAE8673950.1"/>
    <property type="molecule type" value="Genomic_DNA"/>
</dbReference>
<sequence length="60" mass="6341">AADLAGCGALYMPLEAKSSTCGTWLLQSHGWIDGTLDADFDPSLCADKDSASWPSVLPRK</sequence>
<reference evidence="1" key="1">
    <citation type="submission" date="2021-02" db="EMBL/GenBank/DDBJ databases">
        <authorList>
            <person name="Dougan E. K."/>
            <person name="Rhodes N."/>
            <person name="Thang M."/>
            <person name="Chan C."/>
        </authorList>
    </citation>
    <scope>NUCLEOTIDE SEQUENCE</scope>
</reference>
<dbReference type="AlphaFoldDB" id="A0A813JCS7"/>
<evidence type="ECO:0000313" key="2">
    <source>
        <dbReference type="Proteomes" id="UP000626109"/>
    </source>
</evidence>
<protein>
    <submittedName>
        <fullName evidence="1">Uncharacterized protein</fullName>
    </submittedName>
</protein>
<dbReference type="Proteomes" id="UP000626109">
    <property type="component" value="Unassembled WGS sequence"/>
</dbReference>